<dbReference type="InParanoid" id="W4K0I6"/>
<dbReference type="OrthoDB" id="3197870at2759"/>
<dbReference type="Proteomes" id="UP000030671">
    <property type="component" value="Unassembled WGS sequence"/>
</dbReference>
<evidence type="ECO:0000313" key="4">
    <source>
        <dbReference type="Proteomes" id="UP000030671"/>
    </source>
</evidence>
<feature type="region of interest" description="Disordered" evidence="2">
    <location>
        <begin position="510"/>
        <end position="542"/>
    </location>
</feature>
<reference evidence="3 4" key="1">
    <citation type="journal article" date="2012" name="New Phytol.">
        <title>Insight into trade-off between wood decay and parasitism from the genome of a fungal forest pathogen.</title>
        <authorList>
            <person name="Olson A."/>
            <person name="Aerts A."/>
            <person name="Asiegbu F."/>
            <person name="Belbahri L."/>
            <person name="Bouzid O."/>
            <person name="Broberg A."/>
            <person name="Canback B."/>
            <person name="Coutinho P.M."/>
            <person name="Cullen D."/>
            <person name="Dalman K."/>
            <person name="Deflorio G."/>
            <person name="van Diepen L.T."/>
            <person name="Dunand C."/>
            <person name="Duplessis S."/>
            <person name="Durling M."/>
            <person name="Gonthier P."/>
            <person name="Grimwood J."/>
            <person name="Fossdal C.G."/>
            <person name="Hansson D."/>
            <person name="Henrissat B."/>
            <person name="Hietala A."/>
            <person name="Himmelstrand K."/>
            <person name="Hoffmeister D."/>
            <person name="Hogberg N."/>
            <person name="James T.Y."/>
            <person name="Karlsson M."/>
            <person name="Kohler A."/>
            <person name="Kues U."/>
            <person name="Lee Y.H."/>
            <person name="Lin Y.C."/>
            <person name="Lind M."/>
            <person name="Lindquist E."/>
            <person name="Lombard V."/>
            <person name="Lucas S."/>
            <person name="Lunden K."/>
            <person name="Morin E."/>
            <person name="Murat C."/>
            <person name="Park J."/>
            <person name="Raffaello T."/>
            <person name="Rouze P."/>
            <person name="Salamov A."/>
            <person name="Schmutz J."/>
            <person name="Solheim H."/>
            <person name="Stahlberg J."/>
            <person name="Velez H."/>
            <person name="de Vries R.P."/>
            <person name="Wiebenga A."/>
            <person name="Woodward S."/>
            <person name="Yakovlev I."/>
            <person name="Garbelotto M."/>
            <person name="Martin F."/>
            <person name="Grigoriev I.V."/>
            <person name="Stenlid J."/>
        </authorList>
    </citation>
    <scope>NUCLEOTIDE SEQUENCE [LARGE SCALE GENOMIC DNA]</scope>
    <source>
        <strain evidence="3 4">TC 32-1</strain>
    </source>
</reference>
<feature type="compositionally biased region" description="Basic and acidic residues" evidence="2">
    <location>
        <begin position="639"/>
        <end position="654"/>
    </location>
</feature>
<protein>
    <submittedName>
        <fullName evidence="3">Uncharacterized protein</fullName>
    </submittedName>
</protein>
<dbReference type="KEGG" id="hir:HETIRDRAFT_428632"/>
<dbReference type="GeneID" id="20674288"/>
<proteinExistence type="predicted"/>
<accession>W4K0I6</accession>
<feature type="region of interest" description="Disordered" evidence="2">
    <location>
        <begin position="754"/>
        <end position="801"/>
    </location>
</feature>
<dbReference type="EMBL" id="KI925461">
    <property type="protein sequence ID" value="ETW78830.1"/>
    <property type="molecule type" value="Genomic_DNA"/>
</dbReference>
<keyword evidence="4" id="KW-1185">Reference proteome</keyword>
<feature type="compositionally biased region" description="Acidic residues" evidence="2">
    <location>
        <begin position="687"/>
        <end position="698"/>
    </location>
</feature>
<feature type="compositionally biased region" description="Polar residues" evidence="2">
    <location>
        <begin position="664"/>
        <end position="683"/>
    </location>
</feature>
<evidence type="ECO:0000256" key="2">
    <source>
        <dbReference type="SAM" id="MobiDB-lite"/>
    </source>
</evidence>
<feature type="compositionally biased region" description="Basic and acidic residues" evidence="2">
    <location>
        <begin position="762"/>
        <end position="777"/>
    </location>
</feature>
<name>W4K0I6_HETIT</name>
<evidence type="ECO:0000256" key="1">
    <source>
        <dbReference type="SAM" id="Coils"/>
    </source>
</evidence>
<organism evidence="3 4">
    <name type="scientific">Heterobasidion irregulare (strain TC 32-1)</name>
    <dbReference type="NCBI Taxonomy" id="747525"/>
    <lineage>
        <taxon>Eukaryota</taxon>
        <taxon>Fungi</taxon>
        <taxon>Dikarya</taxon>
        <taxon>Basidiomycota</taxon>
        <taxon>Agaricomycotina</taxon>
        <taxon>Agaricomycetes</taxon>
        <taxon>Russulales</taxon>
        <taxon>Bondarzewiaceae</taxon>
        <taxon>Heterobasidion</taxon>
        <taxon>Heterobasidion annosum species complex</taxon>
    </lineage>
</organism>
<feature type="region of interest" description="Disordered" evidence="2">
    <location>
        <begin position="639"/>
        <end position="711"/>
    </location>
</feature>
<dbReference type="AlphaFoldDB" id="W4K0I6"/>
<keyword evidence="1" id="KW-0175">Coiled coil</keyword>
<sequence>MLQPVGHRKSRSFMGECMRMKSASRGGTIARSEQERRTADLYFCSGPDDPWAAKLSSKGLVVSPPVFDAEWIARSLKHGSAGFPKASFVLDGPSSYPTLSTNSEAEGECSRIYPSNDKCSGKALRAGDRSPAQAIKKRRGQDIEFPQDSHRPFKKVCLPEDPLNALDPWTETGHRYNTRRTEEDSRRLSGDTTLVSIDPPVIEGSGHFPTKPATFKPLVKHISAEPLRRHVRHLDLRKELARRRTITGSSITRKQLNAVKKCSITQRTLQQFAALDSPPLTSWVHCGMFRRLGRLYLSQARDISGRTSEYCISVNQNKFYACGQTRIVKALVALQDTVRAKDQLVHIFERQIVQLTADSSSWRNRYAALKHAYVITKQRYDALLKTAEVSERDNTALRQDAATQQDHCVATLQKEDALEILRKSHTRLQAERAALQQRLAQKERDLGSANASLQKEYDAVKQTLESRDRELQRLYSALAERNRERTLEREPIQVPTLFYAHCDISQRGPQWEKHASRRLEGESARMNEGMQESRPGSNDWQPNSFLETILNTVIRLTEMLVAQQEYDEPMQGIETIVEPTHPEEQEPIVESTVLDISEYNPVAREATPAVSAYGETSSYGVIFDIGEPPLIQNDGHSLLFHDEDANGSSERDEPTLLIPPSIEPSLTSTQTVDIPTPSPSLSHNDTDSEEESDLDGDELVSQSDGSYSDGEGLYVRQHIDRQFEHRDFSMSQSPTISSASLASTLVPLRKLEQFPRPGLGKAHGESHSSGRGKRGEKSNWPASSTSFVSVPAPRNGLSGIKIKLPVQHLS</sequence>
<feature type="compositionally biased region" description="Basic and acidic residues" evidence="2">
    <location>
        <begin position="510"/>
        <end position="525"/>
    </location>
</feature>
<evidence type="ECO:0000313" key="3">
    <source>
        <dbReference type="EMBL" id="ETW78830.1"/>
    </source>
</evidence>
<dbReference type="RefSeq" id="XP_009549130.1">
    <property type="nucleotide sequence ID" value="XM_009550835.1"/>
</dbReference>
<dbReference type="HOGENOM" id="CLU_348176_0_0_1"/>
<gene>
    <name evidence="3" type="ORF">HETIRDRAFT_428632</name>
</gene>
<feature type="coiled-coil region" evidence="1">
    <location>
        <begin position="418"/>
        <end position="470"/>
    </location>
</feature>